<organism evidence="2 3">
    <name type="scientific">Sphagnum jensenii</name>
    <dbReference type="NCBI Taxonomy" id="128206"/>
    <lineage>
        <taxon>Eukaryota</taxon>
        <taxon>Viridiplantae</taxon>
        <taxon>Streptophyta</taxon>
        <taxon>Embryophyta</taxon>
        <taxon>Bryophyta</taxon>
        <taxon>Sphagnophytina</taxon>
        <taxon>Sphagnopsida</taxon>
        <taxon>Sphagnales</taxon>
        <taxon>Sphagnaceae</taxon>
        <taxon>Sphagnum</taxon>
    </lineage>
</organism>
<sequence length="117" mass="12563">MQKLELGIIPIVPCHIAVAGLHSHSTSSEILVVTTTVTQLRVSRGQIPPISFSVSSTGHHRQFSTETDHQTPLTDPMPQTNTNNKTLTQIPGFSCDTHPNSSPATPTQTILPSSQVT</sequence>
<evidence type="ECO:0000256" key="1">
    <source>
        <dbReference type="SAM" id="MobiDB-lite"/>
    </source>
</evidence>
<name>A0ABP1AVQ8_9BRYO</name>
<feature type="compositionally biased region" description="Polar residues" evidence="1">
    <location>
        <begin position="70"/>
        <end position="117"/>
    </location>
</feature>
<dbReference type="Proteomes" id="UP001497522">
    <property type="component" value="Chromosome 16"/>
</dbReference>
<proteinExistence type="predicted"/>
<feature type="region of interest" description="Disordered" evidence="1">
    <location>
        <begin position="52"/>
        <end position="117"/>
    </location>
</feature>
<gene>
    <name evidence="2" type="ORF">CSSPJE1EN2_LOCUS9649</name>
</gene>
<evidence type="ECO:0000313" key="3">
    <source>
        <dbReference type="Proteomes" id="UP001497522"/>
    </source>
</evidence>
<reference evidence="2" key="1">
    <citation type="submission" date="2024-03" db="EMBL/GenBank/DDBJ databases">
        <authorList>
            <consortium name="ELIXIR-Norway"/>
            <consortium name="Elixir Norway"/>
        </authorList>
    </citation>
    <scope>NUCLEOTIDE SEQUENCE</scope>
</reference>
<dbReference type="EMBL" id="OZ023717">
    <property type="protein sequence ID" value="CAK9866654.1"/>
    <property type="molecule type" value="Genomic_DNA"/>
</dbReference>
<protein>
    <submittedName>
        <fullName evidence="2">Uncharacterized protein</fullName>
    </submittedName>
</protein>
<keyword evidence="3" id="KW-1185">Reference proteome</keyword>
<evidence type="ECO:0000313" key="2">
    <source>
        <dbReference type="EMBL" id="CAK9866654.1"/>
    </source>
</evidence>
<accession>A0ABP1AVQ8</accession>